<dbReference type="InterPro" id="IPR003661">
    <property type="entry name" value="HisK_dim/P_dom"/>
</dbReference>
<evidence type="ECO:0000256" key="4">
    <source>
        <dbReference type="ARBA" id="ARBA00022553"/>
    </source>
</evidence>
<dbReference type="AlphaFoldDB" id="A0A1M4SNR8"/>
<feature type="transmembrane region" description="Helical" evidence="11">
    <location>
        <begin position="164"/>
        <end position="182"/>
    </location>
</feature>
<evidence type="ECO:0000259" key="13">
    <source>
        <dbReference type="PROSITE" id="PS50885"/>
    </source>
</evidence>
<dbReference type="InterPro" id="IPR036097">
    <property type="entry name" value="HisK_dim/P_sf"/>
</dbReference>
<evidence type="ECO:0000256" key="3">
    <source>
        <dbReference type="ARBA" id="ARBA00012438"/>
    </source>
</evidence>
<comment type="subcellular location">
    <subcellularLocation>
        <location evidence="2">Membrane</location>
        <topology evidence="2">Multi-pass membrane protein</topology>
    </subcellularLocation>
</comment>
<dbReference type="Pfam" id="PF00672">
    <property type="entry name" value="HAMP"/>
    <property type="match status" value="1"/>
</dbReference>
<organism evidence="14 15">
    <name type="scientific">Psychroflexus salarius</name>
    <dbReference type="NCBI Taxonomy" id="1155689"/>
    <lineage>
        <taxon>Bacteria</taxon>
        <taxon>Pseudomonadati</taxon>
        <taxon>Bacteroidota</taxon>
        <taxon>Flavobacteriia</taxon>
        <taxon>Flavobacteriales</taxon>
        <taxon>Flavobacteriaceae</taxon>
        <taxon>Psychroflexus</taxon>
    </lineage>
</organism>
<feature type="domain" description="Histidine kinase" evidence="12">
    <location>
        <begin position="245"/>
        <end position="459"/>
    </location>
</feature>
<feature type="domain" description="HAMP" evidence="13">
    <location>
        <begin position="184"/>
        <end position="237"/>
    </location>
</feature>
<dbReference type="PROSITE" id="PS50109">
    <property type="entry name" value="HIS_KIN"/>
    <property type="match status" value="1"/>
</dbReference>
<dbReference type="OrthoDB" id="594725at2"/>
<evidence type="ECO:0000256" key="1">
    <source>
        <dbReference type="ARBA" id="ARBA00000085"/>
    </source>
</evidence>
<keyword evidence="5" id="KW-0808">Transferase</keyword>
<dbReference type="SUPFAM" id="SSF55874">
    <property type="entry name" value="ATPase domain of HSP90 chaperone/DNA topoisomerase II/histidine kinase"/>
    <property type="match status" value="1"/>
</dbReference>
<dbReference type="RefSeq" id="WP_073190905.1">
    <property type="nucleotide sequence ID" value="NZ_FQTW01000001.1"/>
</dbReference>
<feature type="transmembrane region" description="Helical" evidence="11">
    <location>
        <begin position="9"/>
        <end position="32"/>
    </location>
</feature>
<dbReference type="Pfam" id="PF02518">
    <property type="entry name" value="HATPase_c"/>
    <property type="match status" value="1"/>
</dbReference>
<dbReference type="SUPFAM" id="SSF47384">
    <property type="entry name" value="Homodimeric domain of signal transducing histidine kinase"/>
    <property type="match status" value="1"/>
</dbReference>
<evidence type="ECO:0000256" key="8">
    <source>
        <dbReference type="ARBA" id="ARBA00022989"/>
    </source>
</evidence>
<dbReference type="InterPro" id="IPR005467">
    <property type="entry name" value="His_kinase_dom"/>
</dbReference>
<evidence type="ECO:0000256" key="7">
    <source>
        <dbReference type="ARBA" id="ARBA00022777"/>
    </source>
</evidence>
<reference evidence="14 15" key="1">
    <citation type="submission" date="2016-11" db="EMBL/GenBank/DDBJ databases">
        <authorList>
            <person name="Jaros S."/>
            <person name="Januszkiewicz K."/>
            <person name="Wedrychowicz H."/>
        </authorList>
    </citation>
    <scope>NUCLEOTIDE SEQUENCE [LARGE SCALE GENOMIC DNA]</scope>
    <source>
        <strain evidence="14 15">DSM 25661</strain>
    </source>
</reference>
<dbReference type="STRING" id="1155689.SAMN05444278_101252"/>
<dbReference type="SMART" id="SM00387">
    <property type="entry name" value="HATPase_c"/>
    <property type="match status" value="1"/>
</dbReference>
<keyword evidence="6 11" id="KW-0812">Transmembrane</keyword>
<accession>A0A1M4SNR8</accession>
<name>A0A1M4SNR8_9FLAO</name>
<keyword evidence="4" id="KW-0597">Phosphoprotein</keyword>
<dbReference type="InterPro" id="IPR050428">
    <property type="entry name" value="TCS_sensor_his_kinase"/>
</dbReference>
<comment type="catalytic activity">
    <reaction evidence="1">
        <text>ATP + protein L-histidine = ADP + protein N-phospho-L-histidine.</text>
        <dbReference type="EC" id="2.7.13.3"/>
    </reaction>
</comment>
<keyword evidence="15" id="KW-1185">Reference proteome</keyword>
<gene>
    <name evidence="14" type="ORF">SAMN05444278_101252</name>
</gene>
<dbReference type="Gene3D" id="1.10.287.130">
    <property type="match status" value="1"/>
</dbReference>
<sequence>MKLSIKNRIALYSVIGIASISLLVFLSIYFTVKKTVYNEIDDDLKFEAKKHVFEVVQKKDTLYFAYKDEWLEREHVEIEVYPLYVELFDKNGLSLDKSPNLKSRSLHVNPEITNSFISNTNLDNQALRQIQIPLRQDAAINGFISIAVPLGDAKLLIETLQQTLLIIYPILLIITFFTSRLISRITIKPVTRIAKTVEDINTNDLTKRVTKMSNGDELETLSNAINDFLDRIDAAIKREKQFTADASHQLRTPLAVIKGNLEVLIRKNRQPEEYVEVIKANIIKIDEMSSAVEKLLILARLNSNSNQNIELKSLNVYQLIESILTNYKLHILEKQLAISISNSKHIILNSNKIYLSFILDNLISNAIKYADTNSEIKVTIEELSSKFQIKVCNTGPKIPPTEINEIFNPFFRNKNHETKQEGYGLGLAIVAKAAELLNIKVEVSSNKLTCFTLTIPKKSQT</sequence>
<evidence type="ECO:0000313" key="14">
    <source>
        <dbReference type="EMBL" id="SHE33809.1"/>
    </source>
</evidence>
<dbReference type="Pfam" id="PF00512">
    <property type="entry name" value="HisKA"/>
    <property type="match status" value="1"/>
</dbReference>
<evidence type="ECO:0000259" key="12">
    <source>
        <dbReference type="PROSITE" id="PS50109"/>
    </source>
</evidence>
<dbReference type="PANTHER" id="PTHR45436:SF15">
    <property type="entry name" value="SENSOR HISTIDINE KINASE CUSS"/>
    <property type="match status" value="1"/>
</dbReference>
<keyword evidence="10 11" id="KW-0472">Membrane</keyword>
<dbReference type="SUPFAM" id="SSF158472">
    <property type="entry name" value="HAMP domain-like"/>
    <property type="match status" value="1"/>
</dbReference>
<dbReference type="GO" id="GO:0000155">
    <property type="term" value="F:phosphorelay sensor kinase activity"/>
    <property type="evidence" value="ECO:0007669"/>
    <property type="project" value="InterPro"/>
</dbReference>
<proteinExistence type="predicted"/>
<dbReference type="PANTHER" id="PTHR45436">
    <property type="entry name" value="SENSOR HISTIDINE KINASE YKOH"/>
    <property type="match status" value="1"/>
</dbReference>
<evidence type="ECO:0000256" key="5">
    <source>
        <dbReference type="ARBA" id="ARBA00022679"/>
    </source>
</evidence>
<protein>
    <recommendedName>
        <fullName evidence="3">histidine kinase</fullName>
        <ecNumber evidence="3">2.7.13.3</ecNumber>
    </recommendedName>
</protein>
<keyword evidence="8 11" id="KW-1133">Transmembrane helix</keyword>
<evidence type="ECO:0000313" key="15">
    <source>
        <dbReference type="Proteomes" id="UP000184462"/>
    </source>
</evidence>
<keyword evidence="7 14" id="KW-0418">Kinase</keyword>
<evidence type="ECO:0000256" key="11">
    <source>
        <dbReference type="SAM" id="Phobius"/>
    </source>
</evidence>
<dbReference type="EMBL" id="FQTW01000001">
    <property type="protein sequence ID" value="SHE33809.1"/>
    <property type="molecule type" value="Genomic_DNA"/>
</dbReference>
<dbReference type="Proteomes" id="UP000184462">
    <property type="component" value="Unassembled WGS sequence"/>
</dbReference>
<keyword evidence="9" id="KW-0902">Two-component regulatory system</keyword>
<evidence type="ECO:0000256" key="6">
    <source>
        <dbReference type="ARBA" id="ARBA00022692"/>
    </source>
</evidence>
<dbReference type="CDD" id="cd00075">
    <property type="entry name" value="HATPase"/>
    <property type="match status" value="1"/>
</dbReference>
<dbReference type="CDD" id="cd00082">
    <property type="entry name" value="HisKA"/>
    <property type="match status" value="1"/>
</dbReference>
<evidence type="ECO:0000256" key="2">
    <source>
        <dbReference type="ARBA" id="ARBA00004141"/>
    </source>
</evidence>
<dbReference type="Gene3D" id="3.30.565.10">
    <property type="entry name" value="Histidine kinase-like ATPase, C-terminal domain"/>
    <property type="match status" value="1"/>
</dbReference>
<dbReference type="InterPro" id="IPR003660">
    <property type="entry name" value="HAMP_dom"/>
</dbReference>
<dbReference type="EC" id="2.7.13.3" evidence="3"/>
<dbReference type="SMART" id="SM00388">
    <property type="entry name" value="HisKA"/>
    <property type="match status" value="1"/>
</dbReference>
<dbReference type="Gene3D" id="6.10.340.10">
    <property type="match status" value="1"/>
</dbReference>
<dbReference type="SMART" id="SM00304">
    <property type="entry name" value="HAMP"/>
    <property type="match status" value="1"/>
</dbReference>
<dbReference type="InterPro" id="IPR036890">
    <property type="entry name" value="HATPase_C_sf"/>
</dbReference>
<dbReference type="PROSITE" id="PS50885">
    <property type="entry name" value="HAMP"/>
    <property type="match status" value="1"/>
</dbReference>
<evidence type="ECO:0000256" key="9">
    <source>
        <dbReference type="ARBA" id="ARBA00023012"/>
    </source>
</evidence>
<dbReference type="GO" id="GO:0005886">
    <property type="term" value="C:plasma membrane"/>
    <property type="evidence" value="ECO:0007669"/>
    <property type="project" value="TreeGrafter"/>
</dbReference>
<dbReference type="InterPro" id="IPR003594">
    <property type="entry name" value="HATPase_dom"/>
</dbReference>
<dbReference type="CDD" id="cd06225">
    <property type="entry name" value="HAMP"/>
    <property type="match status" value="1"/>
</dbReference>
<evidence type="ECO:0000256" key="10">
    <source>
        <dbReference type="ARBA" id="ARBA00023136"/>
    </source>
</evidence>